<name>A0A7S0GAZ5_9STRA</name>
<protein>
    <submittedName>
        <fullName evidence="2">Uncharacterized protein</fullName>
    </submittedName>
</protein>
<accession>A0A7S0GAZ5</accession>
<feature type="region of interest" description="Disordered" evidence="1">
    <location>
        <begin position="284"/>
        <end position="307"/>
    </location>
</feature>
<feature type="region of interest" description="Disordered" evidence="1">
    <location>
        <begin position="157"/>
        <end position="213"/>
    </location>
</feature>
<reference evidence="2" key="1">
    <citation type="submission" date="2021-01" db="EMBL/GenBank/DDBJ databases">
        <authorList>
            <person name="Corre E."/>
            <person name="Pelletier E."/>
            <person name="Niang G."/>
            <person name="Scheremetjew M."/>
            <person name="Finn R."/>
            <person name="Kale V."/>
            <person name="Holt S."/>
            <person name="Cochrane G."/>
            <person name="Meng A."/>
            <person name="Brown T."/>
            <person name="Cohen L."/>
        </authorList>
    </citation>
    <scope>NUCLEOTIDE SEQUENCE</scope>
    <source>
        <strain evidence="2">CCAP1064/1</strain>
    </source>
</reference>
<sequence length="307" mass="34487">MTAMTMTDEKASTNVSPLEHKEKEKKASKTKKRKLTSKTEETDKSKPPVTTTTLPNDDEDMIQTDDNTSPSKKHKRLSTKEKRALKKSEKQSLTEKIPSVDEHGISYTKLQTRKMLRRVKRGLPPVPTPEEERLLQQERKLQEKLEELELGGMIVSKPKEKVVEEPEADADVEADAESEPNESVKSYAVCPPADEPRKYPPKDHSLPPSSPTNKKAIPLDYVCFACKNDPSNGPLHWIYNCPSKVTKKGCNAITKKKAWLPVFQRMQNIRQRVAVHRDGEGRGGLFRTEAGGGGRIEQGDPMPVVNI</sequence>
<feature type="compositionally biased region" description="Basic and acidic residues" evidence="1">
    <location>
        <begin position="37"/>
        <end position="46"/>
    </location>
</feature>
<dbReference type="EMBL" id="HBEL01006411">
    <property type="protein sequence ID" value="CAD8406963.1"/>
    <property type="molecule type" value="Transcribed_RNA"/>
</dbReference>
<evidence type="ECO:0000256" key="1">
    <source>
        <dbReference type="SAM" id="MobiDB-lite"/>
    </source>
</evidence>
<organism evidence="2">
    <name type="scientific">Proboscia inermis</name>
    <dbReference type="NCBI Taxonomy" id="420281"/>
    <lineage>
        <taxon>Eukaryota</taxon>
        <taxon>Sar</taxon>
        <taxon>Stramenopiles</taxon>
        <taxon>Ochrophyta</taxon>
        <taxon>Bacillariophyta</taxon>
        <taxon>Coscinodiscophyceae</taxon>
        <taxon>Rhizosoleniophycidae</taxon>
        <taxon>Rhizosoleniales</taxon>
        <taxon>Rhizosoleniaceae</taxon>
        <taxon>Proboscia</taxon>
    </lineage>
</organism>
<feature type="compositionally biased region" description="Basic and acidic residues" evidence="1">
    <location>
        <begin position="18"/>
        <end position="27"/>
    </location>
</feature>
<feature type="compositionally biased region" description="Acidic residues" evidence="1">
    <location>
        <begin position="165"/>
        <end position="180"/>
    </location>
</feature>
<feature type="compositionally biased region" description="Basic and acidic residues" evidence="1">
    <location>
        <begin position="194"/>
        <end position="205"/>
    </location>
</feature>
<feature type="compositionally biased region" description="Basic and acidic residues" evidence="1">
    <location>
        <begin position="78"/>
        <end position="97"/>
    </location>
</feature>
<gene>
    <name evidence="2" type="ORF">PINE0816_LOCUS3080</name>
</gene>
<evidence type="ECO:0000313" key="2">
    <source>
        <dbReference type="EMBL" id="CAD8406963.1"/>
    </source>
</evidence>
<feature type="region of interest" description="Disordered" evidence="1">
    <location>
        <begin position="1"/>
        <end position="97"/>
    </location>
</feature>
<dbReference type="AlphaFoldDB" id="A0A7S0GAZ5"/>
<proteinExistence type="predicted"/>